<comment type="caution">
    <text evidence="1">The sequence shown here is derived from an EMBL/GenBank/DDBJ whole genome shotgun (WGS) entry which is preliminary data.</text>
</comment>
<proteinExistence type="predicted"/>
<dbReference type="AlphaFoldDB" id="A0A644X920"/>
<reference evidence="1" key="1">
    <citation type="submission" date="2019-08" db="EMBL/GenBank/DDBJ databases">
        <authorList>
            <person name="Kucharzyk K."/>
            <person name="Murdoch R.W."/>
            <person name="Higgins S."/>
            <person name="Loffler F."/>
        </authorList>
    </citation>
    <scope>NUCLEOTIDE SEQUENCE</scope>
</reference>
<evidence type="ECO:0000313" key="1">
    <source>
        <dbReference type="EMBL" id="MPM12675.1"/>
    </source>
</evidence>
<gene>
    <name evidence="1" type="ORF">SDC9_59029</name>
</gene>
<dbReference type="Gene3D" id="3.80.10.10">
    <property type="entry name" value="Ribonuclease Inhibitor"/>
    <property type="match status" value="1"/>
</dbReference>
<protein>
    <recommendedName>
        <fullName evidence="2">Internalin-A</fullName>
    </recommendedName>
</protein>
<dbReference type="InterPro" id="IPR032675">
    <property type="entry name" value="LRR_dom_sf"/>
</dbReference>
<accession>A0A644X920</accession>
<dbReference type="EMBL" id="VSSQ01002007">
    <property type="protein sequence ID" value="MPM12675.1"/>
    <property type="molecule type" value="Genomic_DNA"/>
</dbReference>
<dbReference type="InterPro" id="IPR001611">
    <property type="entry name" value="Leu-rich_rpt"/>
</dbReference>
<evidence type="ECO:0008006" key="2">
    <source>
        <dbReference type="Google" id="ProtNLM"/>
    </source>
</evidence>
<organism evidence="1">
    <name type="scientific">bioreactor metagenome</name>
    <dbReference type="NCBI Taxonomy" id="1076179"/>
    <lineage>
        <taxon>unclassified sequences</taxon>
        <taxon>metagenomes</taxon>
        <taxon>ecological metagenomes</taxon>
    </lineage>
</organism>
<dbReference type="SUPFAM" id="SSF52058">
    <property type="entry name" value="L domain-like"/>
    <property type="match status" value="1"/>
</dbReference>
<name>A0A644X920_9ZZZZ</name>
<dbReference type="PROSITE" id="PS51450">
    <property type="entry name" value="LRR"/>
    <property type="match status" value="1"/>
</dbReference>
<sequence length="326" mass="35498">MIGDRPFVNCPNLILYCRKAQLSEGFASNFGGKELVYLDGSPPQAAAAPVVLPADTIVFSSPEMHKIVCAELGLAPDTVLTKTQCDSITSLQVCGNAVGRKFNAYINDGRIVRIVPVAGSGEQMATVTRGSLDSLADLPLLRNLSTLIIPYQSIFDLTPLANSKIEKLDLSVNMLDDLAPLASMRFLKDLTINHSQQNSLAPLNRSRALSRLNFSGICQSQFDELCAAENGSLTLLLVSSSDKLCNIDRIGNLINLDSLFIGDTNVTDITPALSLKYLRRFGIRNLQIPDLDVIRSFEHLTALSTDKKQEEKIAALYGGTFPFKAY</sequence>